<dbReference type="Pfam" id="PF18920">
    <property type="entry name" value="DUF5671"/>
    <property type="match status" value="1"/>
</dbReference>
<dbReference type="EMBL" id="JFKC01000010">
    <property type="protein sequence ID" value="OSQ50607.1"/>
    <property type="molecule type" value="Genomic_DNA"/>
</dbReference>
<gene>
    <name evidence="3" type="ORF">MGEO_11430</name>
</gene>
<dbReference type="RefSeq" id="WP_085637502.1">
    <property type="nucleotide sequence ID" value="NZ_PVTN01000010.1"/>
</dbReference>
<dbReference type="OrthoDB" id="529444at2"/>
<feature type="transmembrane region" description="Helical" evidence="1">
    <location>
        <begin position="66"/>
        <end position="89"/>
    </location>
</feature>
<reference evidence="3 4" key="1">
    <citation type="submission" date="2014-03" db="EMBL/GenBank/DDBJ databases">
        <title>The draft genome sequence of Marivita geojedonensis KCTC 23882.</title>
        <authorList>
            <person name="Lai Q."/>
            <person name="Shao Z."/>
        </authorList>
    </citation>
    <scope>NUCLEOTIDE SEQUENCE [LARGE SCALE GENOMIC DNA]</scope>
    <source>
        <strain evidence="3 4">DPG-138</strain>
    </source>
</reference>
<protein>
    <recommendedName>
        <fullName evidence="2">DUF5671 domain-containing protein</fullName>
    </recommendedName>
</protein>
<evidence type="ECO:0000313" key="3">
    <source>
        <dbReference type="EMBL" id="OSQ50607.1"/>
    </source>
</evidence>
<organism evidence="3 4">
    <name type="scientific">Marivita geojedonensis</name>
    <dbReference type="NCBI Taxonomy" id="1123756"/>
    <lineage>
        <taxon>Bacteria</taxon>
        <taxon>Pseudomonadati</taxon>
        <taxon>Pseudomonadota</taxon>
        <taxon>Alphaproteobacteria</taxon>
        <taxon>Rhodobacterales</taxon>
        <taxon>Roseobacteraceae</taxon>
        <taxon>Marivita</taxon>
    </lineage>
</organism>
<accession>A0A1X4NK19</accession>
<keyword evidence="1" id="KW-0472">Membrane</keyword>
<keyword evidence="1" id="KW-1133">Transmembrane helix</keyword>
<feature type="transmembrane region" description="Helical" evidence="1">
    <location>
        <begin position="212"/>
        <end position="234"/>
    </location>
</feature>
<feature type="transmembrane region" description="Helical" evidence="1">
    <location>
        <begin position="182"/>
        <end position="200"/>
    </location>
</feature>
<feature type="transmembrane region" description="Helical" evidence="1">
    <location>
        <begin position="109"/>
        <end position="128"/>
    </location>
</feature>
<evidence type="ECO:0000256" key="1">
    <source>
        <dbReference type="SAM" id="Phobius"/>
    </source>
</evidence>
<dbReference type="STRING" id="1123756.MGEO_11430"/>
<evidence type="ECO:0000259" key="2">
    <source>
        <dbReference type="Pfam" id="PF18920"/>
    </source>
</evidence>
<name>A0A1X4NK19_9RHOB</name>
<proteinExistence type="predicted"/>
<evidence type="ECO:0000313" key="4">
    <source>
        <dbReference type="Proteomes" id="UP000193926"/>
    </source>
</evidence>
<dbReference type="AlphaFoldDB" id="A0A1X4NK19"/>
<keyword evidence="4" id="KW-1185">Reference proteome</keyword>
<keyword evidence="1" id="KW-0812">Transmembrane</keyword>
<feature type="domain" description="DUF5671" evidence="2">
    <location>
        <begin position="66"/>
        <end position="199"/>
    </location>
</feature>
<feature type="transmembrane region" description="Helical" evidence="1">
    <location>
        <begin position="149"/>
        <end position="170"/>
    </location>
</feature>
<comment type="caution">
    <text evidence="3">The sequence shown here is derived from an EMBL/GenBank/DDBJ whole genome shotgun (WGS) entry which is preliminary data.</text>
</comment>
<dbReference type="Proteomes" id="UP000193926">
    <property type="component" value="Unassembled WGS sequence"/>
</dbReference>
<dbReference type="InterPro" id="IPR043728">
    <property type="entry name" value="DUF5671"/>
</dbReference>
<sequence>MQIPPELSHYIRDALQSGQSKDEIAKTLRTADWTETEIDTALAGWGKPDGAGAIPHPMRSSTARDALFYALLFVVFAMVAGNTLTLLFAQINLWLPDPDEPARYSRLAGLRWSMAALIVFGPVFWWIDRTDRRATATDPARRHGTMRRWLSAIAMLIAVITLLGDALYLIYSWLDGQITLRFLVKSATVALMALIVLAYFREDRDLPLPLLPLPAAWGLIALAVVALGLAFRAVGGPAQGQMEQRDQWRLSDLRNLSEEIHMCPGIDQNDLPETLEPMTCASNPARLTGFASSITYTRVGPTEYALCTEVEFPPAIEGYGLRIDGNTVCIQHRTN</sequence>